<dbReference type="Proteomes" id="UP000229740">
    <property type="component" value="Unassembled WGS sequence"/>
</dbReference>
<organism evidence="5 6">
    <name type="scientific">candidate division KSB3 bacterium</name>
    <dbReference type="NCBI Taxonomy" id="2044937"/>
    <lineage>
        <taxon>Bacteria</taxon>
        <taxon>candidate division KSB3</taxon>
    </lineage>
</organism>
<protein>
    <recommendedName>
        <fullName evidence="7">Glycosyltransferase</fullName>
    </recommendedName>
</protein>
<proteinExistence type="predicted"/>
<dbReference type="AlphaFoldDB" id="A0A2G6EAB3"/>
<accession>A0A2G6EAB3</accession>
<evidence type="ECO:0000259" key="4">
    <source>
        <dbReference type="Pfam" id="PF13439"/>
    </source>
</evidence>
<dbReference type="Gene3D" id="3.40.50.2000">
    <property type="entry name" value="Glycogen Phosphorylase B"/>
    <property type="match status" value="2"/>
</dbReference>
<gene>
    <name evidence="5" type="ORF">CSB45_02540</name>
</gene>
<evidence type="ECO:0000313" key="6">
    <source>
        <dbReference type="Proteomes" id="UP000229740"/>
    </source>
</evidence>
<keyword evidence="2" id="KW-0808">Transferase</keyword>
<evidence type="ECO:0000313" key="5">
    <source>
        <dbReference type="EMBL" id="PID58897.1"/>
    </source>
</evidence>
<evidence type="ECO:0000256" key="1">
    <source>
        <dbReference type="ARBA" id="ARBA00022676"/>
    </source>
</evidence>
<comment type="caution">
    <text evidence="5">The sequence shown here is derived from an EMBL/GenBank/DDBJ whole genome shotgun (WGS) entry which is preliminary data.</text>
</comment>
<evidence type="ECO:0000259" key="3">
    <source>
        <dbReference type="Pfam" id="PF00534"/>
    </source>
</evidence>
<dbReference type="InterPro" id="IPR001296">
    <property type="entry name" value="Glyco_trans_1"/>
</dbReference>
<dbReference type="SUPFAM" id="SSF53756">
    <property type="entry name" value="UDP-Glycosyltransferase/glycogen phosphorylase"/>
    <property type="match status" value="1"/>
</dbReference>
<name>A0A2G6EAB3_9BACT</name>
<reference evidence="5 6" key="1">
    <citation type="submission" date="2017-10" db="EMBL/GenBank/DDBJ databases">
        <title>Novel microbial diversity and functional potential in the marine mammal oral microbiome.</title>
        <authorList>
            <person name="Dudek N.K."/>
            <person name="Sun C.L."/>
            <person name="Burstein D."/>
            <person name="Kantor R.S."/>
            <person name="Aliaga Goltsman D.S."/>
            <person name="Bik E.M."/>
            <person name="Thomas B.C."/>
            <person name="Banfield J.F."/>
            <person name="Relman D.A."/>
        </authorList>
    </citation>
    <scope>NUCLEOTIDE SEQUENCE [LARGE SCALE GENOMIC DNA]</scope>
    <source>
        <strain evidence="5">DOLZORAL124_49_17</strain>
    </source>
</reference>
<dbReference type="PANTHER" id="PTHR12526:SF510">
    <property type="entry name" value="D-INOSITOL 3-PHOSPHATE GLYCOSYLTRANSFERASE"/>
    <property type="match status" value="1"/>
</dbReference>
<evidence type="ECO:0008006" key="7">
    <source>
        <dbReference type="Google" id="ProtNLM"/>
    </source>
</evidence>
<dbReference type="InterPro" id="IPR028098">
    <property type="entry name" value="Glyco_trans_4-like_N"/>
</dbReference>
<dbReference type="PANTHER" id="PTHR12526">
    <property type="entry name" value="GLYCOSYLTRANSFERASE"/>
    <property type="match status" value="1"/>
</dbReference>
<sequence length="408" mass="45905">MPTFTCTKSSSSHALHMQKIKILFVLGTLDIGGTERQFVETLRRLNRERFELRVTAFSRDGKLREDIQALNVPVTRLEFSGLTGKYHAGSYVELITFLRQLTGHIRREKPDIVQSYLFWANIYAALAARFAGVPIIITGRRELVDVSSLKPHYRWLLFLSNALAAKVLANSQKTREQCLAQERFLNARKILTIQNGIELGKYTTAALNKEKFLQQHKVREKKYVVGVLANLHACKGIDTFLKAAVAVLRTCPETLFLIIGRDAGMRHELEQLAERLQIEDSVIFTGERDDIPELLSIIDVHVSSSRTESLSNAILEGMASGRAIIATDVGGSPELIVDGRSGILIPPDNPELLSRAILQLLRHESLRHQLGKAARERAQIHFNITLMITKLEELYVETVTAQRSTKFS</sequence>
<keyword evidence="1" id="KW-0328">Glycosyltransferase</keyword>
<evidence type="ECO:0000256" key="2">
    <source>
        <dbReference type="ARBA" id="ARBA00022679"/>
    </source>
</evidence>
<dbReference type="EMBL" id="PDPS01000021">
    <property type="protein sequence ID" value="PID58897.1"/>
    <property type="molecule type" value="Genomic_DNA"/>
</dbReference>
<feature type="domain" description="Glycosyltransferase subfamily 4-like N-terminal" evidence="4">
    <location>
        <begin position="31"/>
        <end position="199"/>
    </location>
</feature>
<dbReference type="Pfam" id="PF13439">
    <property type="entry name" value="Glyco_transf_4"/>
    <property type="match status" value="1"/>
</dbReference>
<feature type="domain" description="Glycosyl transferase family 1" evidence="3">
    <location>
        <begin position="209"/>
        <end position="377"/>
    </location>
</feature>
<dbReference type="Pfam" id="PF00534">
    <property type="entry name" value="Glycos_transf_1"/>
    <property type="match status" value="1"/>
</dbReference>
<dbReference type="GO" id="GO:0016757">
    <property type="term" value="F:glycosyltransferase activity"/>
    <property type="evidence" value="ECO:0007669"/>
    <property type="project" value="UniProtKB-KW"/>
</dbReference>